<dbReference type="GO" id="GO:0003677">
    <property type="term" value="F:DNA binding"/>
    <property type="evidence" value="ECO:0007669"/>
    <property type="project" value="UniProtKB-KW"/>
</dbReference>
<dbReference type="PROSITE" id="PS50157">
    <property type="entry name" value="ZINC_FINGER_C2H2_2"/>
    <property type="match status" value="9"/>
</dbReference>
<keyword evidence="10" id="KW-0539">Nucleus</keyword>
<feature type="domain" description="C2H2-type" evidence="13">
    <location>
        <begin position="444"/>
        <end position="471"/>
    </location>
</feature>
<feature type="compositionally biased region" description="Basic and acidic residues" evidence="12">
    <location>
        <begin position="134"/>
        <end position="144"/>
    </location>
</feature>
<feature type="domain" description="C2H2-type" evidence="13">
    <location>
        <begin position="472"/>
        <end position="499"/>
    </location>
</feature>
<dbReference type="InterPro" id="IPR036236">
    <property type="entry name" value="Znf_C2H2_sf"/>
</dbReference>
<dbReference type="RefSeq" id="XP_013394074.1">
    <property type="nucleotide sequence ID" value="XM_013538620.1"/>
</dbReference>
<name>A0A1S3I795_LINAN</name>
<feature type="compositionally biased region" description="Polar residues" evidence="12">
    <location>
        <begin position="100"/>
        <end position="132"/>
    </location>
</feature>
<protein>
    <submittedName>
        <fullName evidence="15 16">Zinc finger protein 70-like</fullName>
    </submittedName>
</protein>
<accession>A0A1S3I795</accession>
<feature type="domain" description="C2H2-type" evidence="13">
    <location>
        <begin position="360"/>
        <end position="387"/>
    </location>
</feature>
<dbReference type="PANTHER" id="PTHR16515">
    <property type="entry name" value="PR DOMAIN ZINC FINGER PROTEIN"/>
    <property type="match status" value="1"/>
</dbReference>
<evidence type="ECO:0000256" key="3">
    <source>
        <dbReference type="ARBA" id="ARBA00022723"/>
    </source>
</evidence>
<keyword evidence="5 11" id="KW-0863">Zinc-finger</keyword>
<dbReference type="InterPro" id="IPR050331">
    <property type="entry name" value="Zinc_finger"/>
</dbReference>
<dbReference type="FunFam" id="3.30.160.60:FF:002343">
    <property type="entry name" value="Zinc finger protein 33A"/>
    <property type="match status" value="2"/>
</dbReference>
<dbReference type="GO" id="GO:0005634">
    <property type="term" value="C:nucleus"/>
    <property type="evidence" value="ECO:0007669"/>
    <property type="project" value="UniProtKB-SubCell"/>
</dbReference>
<comment type="similarity">
    <text evidence="2">Belongs to the krueppel C2H2-type zinc-finger protein family.</text>
</comment>
<dbReference type="FunFam" id="3.30.160.60:FF:000100">
    <property type="entry name" value="Zinc finger 45-like"/>
    <property type="match status" value="1"/>
</dbReference>
<dbReference type="OrthoDB" id="7930430at2759"/>
<feature type="domain" description="C2H2-type" evidence="13">
    <location>
        <begin position="298"/>
        <end position="325"/>
    </location>
</feature>
<keyword evidence="3" id="KW-0479">Metal-binding</keyword>
<keyword evidence="14" id="KW-1185">Reference proteome</keyword>
<gene>
    <name evidence="15 16" type="primary">LOC106161610</name>
</gene>
<keyword evidence="4" id="KW-0677">Repeat</keyword>
<keyword evidence="9" id="KW-0804">Transcription</keyword>
<dbReference type="KEGG" id="lak:106161610"/>
<keyword evidence="6" id="KW-0862">Zinc</keyword>
<dbReference type="FunFam" id="3.30.160.60:FF:002737">
    <property type="entry name" value="AGAP008430-PA"/>
    <property type="match status" value="1"/>
</dbReference>
<evidence type="ECO:0000256" key="1">
    <source>
        <dbReference type="ARBA" id="ARBA00004123"/>
    </source>
</evidence>
<dbReference type="GO" id="GO:0022008">
    <property type="term" value="P:neurogenesis"/>
    <property type="evidence" value="ECO:0007669"/>
    <property type="project" value="TreeGrafter"/>
</dbReference>
<evidence type="ECO:0000313" key="15">
    <source>
        <dbReference type="RefSeq" id="XP_013394073.1"/>
    </source>
</evidence>
<keyword evidence="7" id="KW-0805">Transcription regulation</keyword>
<dbReference type="InterPro" id="IPR013087">
    <property type="entry name" value="Znf_C2H2_type"/>
</dbReference>
<evidence type="ECO:0000256" key="12">
    <source>
        <dbReference type="SAM" id="MobiDB-lite"/>
    </source>
</evidence>
<evidence type="ECO:0000256" key="7">
    <source>
        <dbReference type="ARBA" id="ARBA00023015"/>
    </source>
</evidence>
<dbReference type="SMART" id="SM00355">
    <property type="entry name" value="ZnF_C2H2"/>
    <property type="match status" value="9"/>
</dbReference>
<dbReference type="Gene3D" id="3.30.160.60">
    <property type="entry name" value="Classic Zinc Finger"/>
    <property type="match status" value="9"/>
</dbReference>
<evidence type="ECO:0000256" key="9">
    <source>
        <dbReference type="ARBA" id="ARBA00023163"/>
    </source>
</evidence>
<dbReference type="GO" id="GO:0008270">
    <property type="term" value="F:zinc ion binding"/>
    <property type="evidence" value="ECO:0007669"/>
    <property type="project" value="UniProtKB-KW"/>
</dbReference>
<dbReference type="PROSITE" id="PS00028">
    <property type="entry name" value="ZINC_FINGER_C2H2_1"/>
    <property type="match status" value="9"/>
</dbReference>
<feature type="domain" description="C2H2-type" evidence="13">
    <location>
        <begin position="268"/>
        <end position="296"/>
    </location>
</feature>
<dbReference type="Pfam" id="PF00096">
    <property type="entry name" value="zf-C2H2"/>
    <property type="match status" value="4"/>
</dbReference>
<dbReference type="Proteomes" id="UP000085678">
    <property type="component" value="Unplaced"/>
</dbReference>
<dbReference type="RefSeq" id="XP_013394073.1">
    <property type="nucleotide sequence ID" value="XM_013538619.1"/>
</dbReference>
<dbReference type="GO" id="GO:0010468">
    <property type="term" value="P:regulation of gene expression"/>
    <property type="evidence" value="ECO:0007669"/>
    <property type="project" value="TreeGrafter"/>
</dbReference>
<feature type="region of interest" description="Disordered" evidence="12">
    <location>
        <begin position="54"/>
        <end position="167"/>
    </location>
</feature>
<feature type="domain" description="C2H2-type" evidence="13">
    <location>
        <begin position="500"/>
        <end position="523"/>
    </location>
</feature>
<evidence type="ECO:0000256" key="4">
    <source>
        <dbReference type="ARBA" id="ARBA00022737"/>
    </source>
</evidence>
<dbReference type="FunFam" id="3.30.160.60:FF:000325">
    <property type="entry name" value="ZFP90 zinc finger protein"/>
    <property type="match status" value="1"/>
</dbReference>
<evidence type="ECO:0000313" key="14">
    <source>
        <dbReference type="Proteomes" id="UP000085678"/>
    </source>
</evidence>
<dbReference type="AlphaFoldDB" id="A0A1S3I795"/>
<keyword evidence="8" id="KW-0238">DNA-binding</keyword>
<comment type="subcellular location">
    <subcellularLocation>
        <location evidence="1">Nucleus</location>
    </subcellularLocation>
</comment>
<proteinExistence type="inferred from homology"/>
<dbReference type="PANTHER" id="PTHR16515:SF20">
    <property type="entry name" value="PR DOMAIN ZINC FINGER PROTEIN 12"/>
    <property type="match status" value="1"/>
</dbReference>
<feature type="domain" description="C2H2-type" evidence="13">
    <location>
        <begin position="416"/>
        <end position="443"/>
    </location>
</feature>
<organism evidence="14 15">
    <name type="scientific">Lingula anatina</name>
    <name type="common">Brachiopod</name>
    <name type="synonym">Lingula unguis</name>
    <dbReference type="NCBI Taxonomy" id="7574"/>
    <lineage>
        <taxon>Eukaryota</taxon>
        <taxon>Metazoa</taxon>
        <taxon>Spiralia</taxon>
        <taxon>Lophotrochozoa</taxon>
        <taxon>Brachiopoda</taxon>
        <taxon>Linguliformea</taxon>
        <taxon>Lingulata</taxon>
        <taxon>Lingulida</taxon>
        <taxon>Linguloidea</taxon>
        <taxon>Lingulidae</taxon>
        <taxon>Lingula</taxon>
    </lineage>
</organism>
<evidence type="ECO:0000256" key="5">
    <source>
        <dbReference type="ARBA" id="ARBA00022771"/>
    </source>
</evidence>
<feature type="domain" description="C2H2-type" evidence="13">
    <location>
        <begin position="388"/>
        <end position="415"/>
    </location>
</feature>
<sequence>MAPIPSLQDLLVQTLLSWCKETLVFRHSIHVQGLLSIKRDGELALVEIDNWIHHNDEEGRPPADSKGSPRQGSCKKKIHSRGNWSSKKLSQKENRMKGDISTSGRTKTTKSPVQCPPQSATSQDSTLGTCSDSEAGREVMDDHSPSGGQDRSADSEMSDSAKLYKDKVPTVSHKAQGVSEVDIEQNKDEEHTCKHVDLHHKQVGKRCQQDASPHENDLKGSSNHFLLQRPDLDDINPEMEKSKLDKDDISGLHAEQFERSNLPGQDYATCKMCQKVFISNTVLQRHMKTVHQRVQELYKCKFCEKPFARACAVTNHEKIHTGVTPFKCQHCEHEFETKNALENHELLHVNAGVKAQVSRYVCSYCSRTFKSRSVFKRHLRIHTGDRPYKCRYCSKRFNQMPNCTIHERVHTGERPYQCMYCGKAFATNHKLKNHENTHIGERSHKCPFCERTFTTARDKCVHERTHTGEKPFSCQYCGKTFSDLSNMKVHERIHTGVKPYSCNLCQQGFNRKSHLVNHSSHCHQTYSGFPANLPDFNMYIPQTLLEPSSDLPLGY</sequence>
<feature type="domain" description="C2H2-type" evidence="13">
    <location>
        <begin position="326"/>
        <end position="348"/>
    </location>
</feature>
<dbReference type="GeneID" id="106161610"/>
<evidence type="ECO:0000256" key="11">
    <source>
        <dbReference type="PROSITE-ProRule" id="PRU00042"/>
    </source>
</evidence>
<reference evidence="15 16" key="1">
    <citation type="submission" date="2025-04" db="UniProtKB">
        <authorList>
            <consortium name="RefSeq"/>
        </authorList>
    </citation>
    <scope>IDENTIFICATION</scope>
    <source>
        <tissue evidence="15 16">Gonads</tissue>
    </source>
</reference>
<evidence type="ECO:0000256" key="10">
    <source>
        <dbReference type="ARBA" id="ARBA00023242"/>
    </source>
</evidence>
<evidence type="ECO:0000313" key="16">
    <source>
        <dbReference type="RefSeq" id="XP_013394074.1"/>
    </source>
</evidence>
<evidence type="ECO:0000256" key="2">
    <source>
        <dbReference type="ARBA" id="ARBA00006991"/>
    </source>
</evidence>
<evidence type="ECO:0000256" key="8">
    <source>
        <dbReference type="ARBA" id="ARBA00023125"/>
    </source>
</evidence>
<dbReference type="SUPFAM" id="SSF57667">
    <property type="entry name" value="beta-beta-alpha zinc fingers"/>
    <property type="match status" value="5"/>
</dbReference>
<evidence type="ECO:0000259" key="13">
    <source>
        <dbReference type="PROSITE" id="PS50157"/>
    </source>
</evidence>
<evidence type="ECO:0000256" key="6">
    <source>
        <dbReference type="ARBA" id="ARBA00022833"/>
    </source>
</evidence>
<feature type="compositionally biased region" description="Basic and acidic residues" evidence="12">
    <location>
        <begin position="54"/>
        <end position="63"/>
    </location>
</feature>